<dbReference type="PANTHER" id="PTHR13832">
    <property type="entry name" value="PROTEIN PHOSPHATASE 2C"/>
    <property type="match status" value="1"/>
</dbReference>
<evidence type="ECO:0000313" key="8">
    <source>
        <dbReference type="Proteomes" id="UP000770661"/>
    </source>
</evidence>
<dbReference type="AlphaFoldDB" id="A0A8J4YE34"/>
<evidence type="ECO:0000259" key="6">
    <source>
        <dbReference type="PROSITE" id="PS51746"/>
    </source>
</evidence>
<evidence type="ECO:0000256" key="2">
    <source>
        <dbReference type="ARBA" id="ARBA00022801"/>
    </source>
</evidence>
<proteinExistence type="inferred from homology"/>
<gene>
    <name evidence="7" type="primary">PPM1H</name>
    <name evidence="7" type="ORF">GWK47_045268</name>
</gene>
<name>A0A8J4YE34_CHIOP</name>
<keyword evidence="2 4" id="KW-0378">Hydrolase</keyword>
<dbReference type="GO" id="GO:0005739">
    <property type="term" value="C:mitochondrion"/>
    <property type="evidence" value="ECO:0007669"/>
    <property type="project" value="TreeGrafter"/>
</dbReference>
<protein>
    <submittedName>
        <fullName evidence="7">Protein phosphatase 1H</fullName>
    </submittedName>
</protein>
<dbReference type="GO" id="GO:0004741">
    <property type="term" value="F:[pyruvate dehydrogenase (acetyl-transferring)]-phosphatase activity"/>
    <property type="evidence" value="ECO:0007669"/>
    <property type="project" value="TreeGrafter"/>
</dbReference>
<reference evidence="7" key="1">
    <citation type="submission" date="2020-07" db="EMBL/GenBank/DDBJ databases">
        <title>The High-quality genome of the commercially important snow crab, Chionoecetes opilio.</title>
        <authorList>
            <person name="Jeong J.-H."/>
            <person name="Ryu S."/>
        </authorList>
    </citation>
    <scope>NUCLEOTIDE SEQUENCE</scope>
    <source>
        <strain evidence="7">MADBK_172401_WGS</strain>
        <tissue evidence="7">Digestive gland</tissue>
    </source>
</reference>
<dbReference type="InterPro" id="IPR036457">
    <property type="entry name" value="PPM-type-like_dom_sf"/>
</dbReference>
<dbReference type="CDD" id="cd00143">
    <property type="entry name" value="PP2Cc"/>
    <property type="match status" value="1"/>
</dbReference>
<dbReference type="Pfam" id="PF00481">
    <property type="entry name" value="PP2C"/>
    <property type="match status" value="2"/>
</dbReference>
<feature type="region of interest" description="Disordered" evidence="5">
    <location>
        <begin position="573"/>
        <end position="646"/>
    </location>
</feature>
<dbReference type="PANTHER" id="PTHR13832:SF354">
    <property type="entry name" value="GM14138P"/>
    <property type="match status" value="1"/>
</dbReference>
<feature type="compositionally biased region" description="Polar residues" evidence="5">
    <location>
        <begin position="596"/>
        <end position="609"/>
    </location>
</feature>
<accession>A0A8J4YE34</accession>
<dbReference type="PROSITE" id="PS01032">
    <property type="entry name" value="PPM_1"/>
    <property type="match status" value="1"/>
</dbReference>
<dbReference type="InterPro" id="IPR015655">
    <property type="entry name" value="PP2C"/>
</dbReference>
<feature type="domain" description="PPM-type phosphatase" evidence="6">
    <location>
        <begin position="162"/>
        <end position="541"/>
    </location>
</feature>
<keyword evidence="8" id="KW-1185">Reference proteome</keyword>
<feature type="compositionally biased region" description="Basic and acidic residues" evidence="5">
    <location>
        <begin position="615"/>
        <end position="646"/>
    </location>
</feature>
<evidence type="ECO:0000256" key="4">
    <source>
        <dbReference type="RuleBase" id="RU003465"/>
    </source>
</evidence>
<dbReference type="InterPro" id="IPR000222">
    <property type="entry name" value="PP2C_BS"/>
</dbReference>
<feature type="compositionally biased region" description="Low complexity" evidence="5">
    <location>
        <begin position="133"/>
        <end position="149"/>
    </location>
</feature>
<keyword evidence="1" id="KW-0479">Metal-binding</keyword>
<evidence type="ECO:0000256" key="3">
    <source>
        <dbReference type="ARBA" id="ARBA00022912"/>
    </source>
</evidence>
<dbReference type="EMBL" id="JACEEZ010010144">
    <property type="protein sequence ID" value="KAG0722016.1"/>
    <property type="molecule type" value="Genomic_DNA"/>
</dbReference>
<dbReference type="OrthoDB" id="10264738at2759"/>
<dbReference type="InterPro" id="IPR001932">
    <property type="entry name" value="PPM-type_phosphatase-like_dom"/>
</dbReference>
<feature type="region of interest" description="Disordered" evidence="5">
    <location>
        <begin position="126"/>
        <end position="176"/>
    </location>
</feature>
<dbReference type="SUPFAM" id="SSF81606">
    <property type="entry name" value="PP2C-like"/>
    <property type="match status" value="1"/>
</dbReference>
<organism evidence="7 8">
    <name type="scientific">Chionoecetes opilio</name>
    <name type="common">Atlantic snow crab</name>
    <name type="synonym">Cancer opilio</name>
    <dbReference type="NCBI Taxonomy" id="41210"/>
    <lineage>
        <taxon>Eukaryota</taxon>
        <taxon>Metazoa</taxon>
        <taxon>Ecdysozoa</taxon>
        <taxon>Arthropoda</taxon>
        <taxon>Crustacea</taxon>
        <taxon>Multicrustacea</taxon>
        <taxon>Malacostraca</taxon>
        <taxon>Eumalacostraca</taxon>
        <taxon>Eucarida</taxon>
        <taxon>Decapoda</taxon>
        <taxon>Pleocyemata</taxon>
        <taxon>Brachyura</taxon>
        <taxon>Eubrachyura</taxon>
        <taxon>Majoidea</taxon>
        <taxon>Majidae</taxon>
        <taxon>Chionoecetes</taxon>
    </lineage>
</organism>
<feature type="compositionally biased region" description="Pro residues" evidence="5">
    <location>
        <begin position="167"/>
        <end position="176"/>
    </location>
</feature>
<dbReference type="PROSITE" id="PS51746">
    <property type="entry name" value="PPM_2"/>
    <property type="match status" value="1"/>
</dbReference>
<dbReference type="GO" id="GO:0046872">
    <property type="term" value="F:metal ion binding"/>
    <property type="evidence" value="ECO:0007669"/>
    <property type="project" value="UniProtKB-KW"/>
</dbReference>
<comment type="caution">
    <text evidence="7">The sequence shown here is derived from an EMBL/GenBank/DDBJ whole genome shotgun (WGS) entry which is preliminary data.</text>
</comment>
<comment type="similarity">
    <text evidence="4">Belongs to the PP2C family.</text>
</comment>
<sequence>MLNRFKTALYNVVGSFDQGEGGAMGGLGPGMTSGLSTNSVGGRALTGSSKDKGLRFPYTRPHLLQLGSEDEIQVTADHAIRPIICPRDISRLPWNSGYAETINAGKSKKNEDQAVVHVGLLTRPLRLEQEAPSSSSSSRSSSTLQDGRGSSTGTGAGGIKIEEGSAEPPPPESPQLPPLVHVSLPYYIFGVFDGHAGWGAAVAAANQLHHLVHEKLCDVIDILIPDPLEEKLQSPIWVPEREVTMESAVTGALENAFWQMDHMIADDRLRFQLTGGCTACVALFIRGKLFLANAGDSRAILSFGGIPVPMSFDFTPESENQRVRKLTPSKDPNRLRIDHLTNDIMEGDGAMHPELLGGEFTHLDFVRRPQRRDLGKRVLYRDHYMTGWAYKTLTPDDLKYPLVCGEGKRSRVLATIGVTRGFGDHDLKAQCTSIPIKPFLTPEPEVRVLDVEAAELTDGDVLVLATDGLWDITSNDRAVSMVGKSLSHFLPDHHDKHKYRYTSAAQDLVMGSRGKLKERNWRTSDDKHATIDDITVFVVPLLPYQEEHRAWKARQGRPPKGKEAFMKETVQASGNGLVPPVVPPRDRDGLECSPIEKNSTQDGPTTWQPPSMEAFDLHTQEDHFKSEMDTAQKQRGEEPARGPDTA</sequence>
<evidence type="ECO:0000256" key="5">
    <source>
        <dbReference type="SAM" id="MobiDB-lite"/>
    </source>
</evidence>
<dbReference type="Proteomes" id="UP000770661">
    <property type="component" value="Unassembled WGS sequence"/>
</dbReference>
<dbReference type="SMART" id="SM00332">
    <property type="entry name" value="PP2Cc"/>
    <property type="match status" value="1"/>
</dbReference>
<evidence type="ECO:0000313" key="7">
    <source>
        <dbReference type="EMBL" id="KAG0722016.1"/>
    </source>
</evidence>
<evidence type="ECO:0000256" key="1">
    <source>
        <dbReference type="ARBA" id="ARBA00022723"/>
    </source>
</evidence>
<keyword evidence="3 4" id="KW-0904">Protein phosphatase</keyword>
<dbReference type="Gene3D" id="3.60.40.10">
    <property type="entry name" value="PPM-type phosphatase domain"/>
    <property type="match status" value="1"/>
</dbReference>